<dbReference type="Gene3D" id="3.10.129.10">
    <property type="entry name" value="Hotdog Thioesterase"/>
    <property type="match status" value="1"/>
</dbReference>
<dbReference type="InterPro" id="IPR029069">
    <property type="entry name" value="HotDog_dom_sf"/>
</dbReference>
<evidence type="ECO:0000259" key="1">
    <source>
        <dbReference type="Pfam" id="PF01575"/>
    </source>
</evidence>
<dbReference type="Pfam" id="PF01575">
    <property type="entry name" value="MaoC_dehydratas"/>
    <property type="match status" value="1"/>
</dbReference>
<dbReference type="InterPro" id="IPR052342">
    <property type="entry name" value="MCH/BMMD"/>
</dbReference>
<comment type="caution">
    <text evidence="2">The sequence shown here is derived from an EMBL/GenBank/DDBJ whole genome shotgun (WGS) entry which is preliminary data.</text>
</comment>
<feature type="domain" description="MaoC-like" evidence="1">
    <location>
        <begin position="35"/>
        <end position="139"/>
    </location>
</feature>
<proteinExistence type="predicted"/>
<organism evidence="2 3">
    <name type="scientific">Pseudomonas savastanoi pv. glycinea str. race 4</name>
    <dbReference type="NCBI Taxonomy" id="875330"/>
    <lineage>
        <taxon>Bacteria</taxon>
        <taxon>Pseudomonadati</taxon>
        <taxon>Pseudomonadota</taxon>
        <taxon>Gammaproteobacteria</taxon>
        <taxon>Pseudomonadales</taxon>
        <taxon>Pseudomonadaceae</taxon>
        <taxon>Pseudomonas</taxon>
    </lineage>
</organism>
<dbReference type="HOGENOM" id="CLU_094876_0_1_6"/>
<dbReference type="EMBL" id="ADWY01000859">
    <property type="protein sequence ID" value="EGH14895.1"/>
    <property type="molecule type" value="Genomic_DNA"/>
</dbReference>
<evidence type="ECO:0000313" key="3">
    <source>
        <dbReference type="Proteomes" id="UP000005466"/>
    </source>
</evidence>
<dbReference type="PANTHER" id="PTHR43664">
    <property type="entry name" value="MONOAMINE OXIDASE-RELATED"/>
    <property type="match status" value="1"/>
</dbReference>
<dbReference type="CDD" id="cd03451">
    <property type="entry name" value="FkbR2"/>
    <property type="match status" value="1"/>
</dbReference>
<dbReference type="AlphaFoldDB" id="F3C753"/>
<dbReference type="BioCyc" id="PSYR875330:G11XH-3413-MONOMER"/>
<name>F3C753_PSESG</name>
<dbReference type="Proteomes" id="UP000005466">
    <property type="component" value="Unassembled WGS sequence"/>
</dbReference>
<dbReference type="SUPFAM" id="SSF54637">
    <property type="entry name" value="Thioesterase/thiol ester dehydrase-isomerase"/>
    <property type="match status" value="1"/>
</dbReference>
<dbReference type="PANTHER" id="PTHR43664:SF1">
    <property type="entry name" value="BETA-METHYLMALYL-COA DEHYDRATASE"/>
    <property type="match status" value="1"/>
</dbReference>
<dbReference type="InterPro" id="IPR002539">
    <property type="entry name" value="MaoC-like_dom"/>
</dbReference>
<sequence>MTGHEKKTLASRRLEPNGVGHYIEAFGMYYDDFVVGDKYSHRPGRTVTEADCYWLTMLHGNPHPLHFDQNYAEDTEFSRVVVSSLFTFPLIHAMTVASTSANAVANLGWKEIKLHAPVFVGDTLYAETIILSKRDSKSRAGFGIVSVATTGLKATGDIVMTFERSFLIRKQTSSIRQ</sequence>
<protein>
    <submittedName>
        <fullName evidence="2">Dehydratase</fullName>
    </submittedName>
</protein>
<reference evidence="2 3" key="1">
    <citation type="journal article" date="2011" name="PLoS Pathog.">
        <title>Dynamic evolution of pathogenicity revealed by sequencing and comparative genomics of 19 Pseudomonas syringae isolates.</title>
        <authorList>
            <person name="Baltrus D.A."/>
            <person name="Nishimura M.T."/>
            <person name="Romanchuk A."/>
            <person name="Chang J.H."/>
            <person name="Mukhtar M.S."/>
            <person name="Cherkis K."/>
            <person name="Roach J."/>
            <person name="Grant S.R."/>
            <person name="Jones C.D."/>
            <person name="Dangl J.L."/>
        </authorList>
    </citation>
    <scope>NUCLEOTIDE SEQUENCE [LARGE SCALE GENOMIC DNA]</scope>
    <source>
        <strain evidence="3">race 4</strain>
    </source>
</reference>
<evidence type="ECO:0000313" key="2">
    <source>
        <dbReference type="EMBL" id="EGH14895.1"/>
    </source>
</evidence>
<gene>
    <name evidence="2" type="ORF">Pgy4_18049</name>
</gene>
<accession>F3C753</accession>